<comment type="caution">
    <text evidence="1">The sequence shown here is derived from an EMBL/GenBank/DDBJ whole genome shotgun (WGS) entry which is preliminary data.</text>
</comment>
<reference evidence="2" key="1">
    <citation type="journal article" date="2019" name="Int. J. Syst. Evol. Microbiol.">
        <title>The Global Catalogue of Microorganisms (GCM) 10K type strain sequencing project: providing services to taxonomists for standard genome sequencing and annotation.</title>
        <authorList>
            <consortium name="The Broad Institute Genomics Platform"/>
            <consortium name="The Broad Institute Genome Sequencing Center for Infectious Disease"/>
            <person name="Wu L."/>
            <person name="Ma J."/>
        </authorList>
    </citation>
    <scope>NUCLEOTIDE SEQUENCE [LARGE SCALE GENOMIC DNA]</scope>
    <source>
        <strain evidence="2">KCTC 42424</strain>
    </source>
</reference>
<dbReference type="Proteomes" id="UP001595722">
    <property type="component" value="Unassembled WGS sequence"/>
</dbReference>
<keyword evidence="2" id="KW-1185">Reference proteome</keyword>
<gene>
    <name evidence="1" type="ORF">ACFOMG_03115</name>
</gene>
<proteinExistence type="predicted"/>
<dbReference type="EMBL" id="JBHRYB010000001">
    <property type="protein sequence ID" value="MFC3679101.1"/>
    <property type="molecule type" value="Genomic_DNA"/>
</dbReference>
<protein>
    <recommendedName>
        <fullName evidence="3">ATP-binding protein</fullName>
    </recommendedName>
</protein>
<organism evidence="1 2">
    <name type="scientific">Bacterioplanoides pacificum</name>
    <dbReference type="NCBI Taxonomy" id="1171596"/>
    <lineage>
        <taxon>Bacteria</taxon>
        <taxon>Pseudomonadati</taxon>
        <taxon>Pseudomonadota</taxon>
        <taxon>Gammaproteobacteria</taxon>
        <taxon>Oceanospirillales</taxon>
        <taxon>Oceanospirillaceae</taxon>
        <taxon>Bacterioplanoides</taxon>
    </lineage>
</organism>
<sequence>MASKSNNRKTDSSELVRYSRAGDTFHYRWAARRCLRLLDFNSDLTHITIEGSKEAKLGGEYVIDTAEYSSDNGKGSSVAYFQLKHSTTRCNENFTLSGLKETIIGFSNRYKDLQEKNHSFTSIQFLIITNRPISPRFKESINKLARGESGGKSFDDTIKAYSKLTGKKLQEFCGLLKLVDGEGNYDAQKHALHREIANLACDSSDVSQMLKLVELVRERIEPGAKKQEIDRNDVLEQFGLTSEKDLFPAPPLFEKLPSIIEREQYDSLYKEIVDSTSPFTILSAVGGTGKSITCNHLVDRFVNGSLAIAYDCFGNGGYRRLSGHRHRTYDAYIQVANELAQKGLCEPIIPSSRNHDDRLTKLFLSRLSQSIEKLKERNENALLIILFDAVDNAEMAATEFGDRCFASHLLKENIPDGCRVVYLSRPERIKLFSPSEKIPQIEIKPFSDNETLFHLKTKYPEATLENAVEYRRLTNGNPRVQANALALNKNSVDDLLTHFSAREKTVNDLIEDQLNNALTTIKEQYPNSFRTHVEDICTGLATLPPFVPVEVLAAAAEVSVSAVKSFISDLGRPLWLTDNYVQFRDEPTESWFVSTFSAKKRQIKAYISRLKPLAGKFSYVAEALPSLLLKAGQYKEIIRLALSEDMLPTDNPVESRSIQVYRLQFAFKAALKNKKYLDACKLALRAGEEVSGTDRQIELLTKNIDLATQYLSPQRIMDLAHQREMSGEWNGSETLYSSALLAPMPECEGEARSYLRSGWHWLTRYIEDRDSRDERSHYRDSIKDIDILVMFYSCFYLDGYKAAIDFILRCKPPELIFRIVSDFSSRMVDKAEYEVLELMAHYGKNCPPLVLAITHELLKIGRIPDKKCITRALNKIVGPGKWLIKPKGGFDNHNISTSAYLSLLEASIIHKLPLKNIKRALNYYIDGPRAYSINSDWDGSSRSCFMRSISIRACINNSFDFSVESVIPKSWYLDSNDYHDREEVKGAKEAISILLPWYLIRARLLSGNRISIEDWHQKAKEGSSRLLRSRYKTYDPLPFEITTARFFNLAISQTNVDKELDDIASGINDNSISFRYPDKVNALRIANRQIRLTRISDILEESCYKTAKIVDEEESPIDHANNFINLSRAVLSISKADAEIYFEEAIAAVSRFGDEAYERWMAVNSIAKRSAEKLTNRSKHAYRYMRCAELIGDTIGREKKWDRDGAMETCFHLSPESAFAIASRWKDRDVGRSGRMLASLLQTAVVENAISPSAAWSLSVLPFDYDLSIFAEQCIEREYDESRRKIIFDSLISDFRKKGITGKPWKKMSEISEKYGLFNEVLNDLAILMREKSEGGSETGRNFLIKEPKESDHQIGLYDDINILSDEGLQEVLERFESLDFPKDVDAPWKYAASKLTAGNATKFLFLLANSEFLNAYHIQNAINWIPDRLKRKPSVIKIWPDIIKIIAKRFPEEFTRWYSRDRILGEIGSDVTTVNAIREGVLEGLSESNGLESASTFFGFVDYYVNSLSSSDAAKLLDYALTRFELHINDGYSDGNWSSSLEPPENIVQSFTGYLWAALGSPRASEHWCAMHAVRRLYQLRCEEELDALLEWMISDSAGSFIYKGYPFYNMHAKQHLLMALARCAIEDPSVIVGKHKIFSNIALNEQHILIQKYAADIARSIAKIFPSAHTEKVLVQLEEIEKSPFQIEYSDNYNEKRDTPWHKDKSIALDTGLYFAHDFDRYWFEPLGEVFKVPGSQVEDLAADVIMNDWKLPVSERFIRDPRQDIWNSYRDQSTYHSHSGYPKTATYSFYLSYHSMMVAAAKLLNAMPTFHSRDWHENQWEDWLHRHLLTRKDQYWLSDTRGFIPAHRRAWTDDKTDKDWRWQVLPRDFLEVLLLQREKDTWLNVAGSWDEYYNGHNEHISVSSRLVPSWASSSLQRAMTQYRSHWPGTSSLDAFSGQEENDNCNGNPFRLSCWYSNAYQDNGVDELDPYAGCIGYPPCTIHQDVMSQLDIYSDNESCQWIDSNGAVIAHGQIWSEDKPLREDEEYCCRGNRLQASLSFLKKMCKKLDVDLAIQVDIKRDLVGIHRDRNDDIGYLPPYRKIFILSRNGVLKDTSTTFRLREQVSEEL</sequence>
<accession>A0ABV7VQR7</accession>
<evidence type="ECO:0008006" key="3">
    <source>
        <dbReference type="Google" id="ProtNLM"/>
    </source>
</evidence>
<name>A0ABV7VQR7_9GAMM</name>
<evidence type="ECO:0000313" key="1">
    <source>
        <dbReference type="EMBL" id="MFC3679101.1"/>
    </source>
</evidence>
<dbReference type="RefSeq" id="WP_376864748.1">
    <property type="nucleotide sequence ID" value="NZ_JBHRYB010000001.1"/>
</dbReference>
<evidence type="ECO:0000313" key="2">
    <source>
        <dbReference type="Proteomes" id="UP001595722"/>
    </source>
</evidence>